<protein>
    <submittedName>
        <fullName evidence="1">Uncharacterized protein</fullName>
    </submittedName>
</protein>
<dbReference type="EMBL" id="AWYA01000091">
    <property type="protein sequence ID" value="KIC04677.1"/>
    <property type="molecule type" value="Genomic_DNA"/>
</dbReference>
<dbReference type="Proteomes" id="UP000031011">
    <property type="component" value="Unassembled WGS sequence"/>
</dbReference>
<reference evidence="1 2" key="1">
    <citation type="journal article" date="2015" name="BMC Microbiol.">
        <title>Lactobacillus ruminis strains cluster according to their mammalian gut source.</title>
        <authorList>
            <person name="O' Donnell M.M."/>
            <person name="Harris H.M."/>
            <person name="Lynch D.B."/>
            <person name="Ross R.P."/>
            <person name="O'Toole P.W."/>
        </authorList>
    </citation>
    <scope>NUCLEOTIDE SEQUENCE [LARGE SCALE GENOMIC DNA]</scope>
    <source>
        <strain evidence="1 2">DPC 6832</strain>
    </source>
</reference>
<dbReference type="AlphaFoldDB" id="A0A837DUX2"/>
<accession>A0A837DUX2</accession>
<organism evidence="1 2">
    <name type="scientific">Ligilactobacillus ruminis DPC 6832</name>
    <dbReference type="NCBI Taxonomy" id="1402208"/>
    <lineage>
        <taxon>Bacteria</taxon>
        <taxon>Bacillati</taxon>
        <taxon>Bacillota</taxon>
        <taxon>Bacilli</taxon>
        <taxon>Lactobacillales</taxon>
        <taxon>Lactobacillaceae</taxon>
        <taxon>Ligilactobacillus</taxon>
    </lineage>
</organism>
<proteinExistence type="predicted"/>
<sequence length="70" mass="7970">MIRKRISNHSGFFVCRNNQKESVSFPGIKTDSRVLARNRGLELVIEPVLRSTEFDKKSIIGKSPNLKVQV</sequence>
<name>A0A837DUX2_9LACO</name>
<evidence type="ECO:0000313" key="1">
    <source>
        <dbReference type="EMBL" id="KIC04677.1"/>
    </source>
</evidence>
<gene>
    <name evidence="1" type="ORF">LRN_0039</name>
</gene>
<evidence type="ECO:0000313" key="2">
    <source>
        <dbReference type="Proteomes" id="UP000031011"/>
    </source>
</evidence>
<comment type="caution">
    <text evidence="1">The sequence shown here is derived from an EMBL/GenBank/DDBJ whole genome shotgun (WGS) entry which is preliminary data.</text>
</comment>